<dbReference type="GO" id="GO:0003700">
    <property type="term" value="F:DNA-binding transcription factor activity"/>
    <property type="evidence" value="ECO:0007669"/>
    <property type="project" value="TreeGrafter"/>
</dbReference>
<name>A0A7W5VFN2_9ACTN</name>
<evidence type="ECO:0000256" key="2">
    <source>
        <dbReference type="ARBA" id="ARBA00023125"/>
    </source>
</evidence>
<feature type="DNA-binding region" description="H-T-H motif" evidence="4">
    <location>
        <begin position="46"/>
        <end position="65"/>
    </location>
</feature>
<feature type="domain" description="HTH tetR-type" evidence="6">
    <location>
        <begin position="23"/>
        <end position="83"/>
    </location>
</feature>
<dbReference type="InterPro" id="IPR004111">
    <property type="entry name" value="Repressor_TetR_C"/>
</dbReference>
<dbReference type="InterPro" id="IPR009057">
    <property type="entry name" value="Homeodomain-like_sf"/>
</dbReference>
<evidence type="ECO:0000313" key="7">
    <source>
        <dbReference type="EMBL" id="MBB3732785.1"/>
    </source>
</evidence>
<protein>
    <submittedName>
        <fullName evidence="7">AcrR family transcriptional regulator</fullName>
    </submittedName>
</protein>
<evidence type="ECO:0000256" key="3">
    <source>
        <dbReference type="ARBA" id="ARBA00023163"/>
    </source>
</evidence>
<dbReference type="Proteomes" id="UP000579945">
    <property type="component" value="Unassembled WGS sequence"/>
</dbReference>
<organism evidence="7 8">
    <name type="scientific">Nonomuraea dietziae</name>
    <dbReference type="NCBI Taxonomy" id="65515"/>
    <lineage>
        <taxon>Bacteria</taxon>
        <taxon>Bacillati</taxon>
        <taxon>Actinomycetota</taxon>
        <taxon>Actinomycetes</taxon>
        <taxon>Streptosporangiales</taxon>
        <taxon>Streptosporangiaceae</taxon>
        <taxon>Nonomuraea</taxon>
    </lineage>
</organism>
<evidence type="ECO:0000313" key="8">
    <source>
        <dbReference type="Proteomes" id="UP000579945"/>
    </source>
</evidence>
<dbReference type="AlphaFoldDB" id="A0A7W5VFN2"/>
<reference evidence="7 8" key="1">
    <citation type="submission" date="2020-08" db="EMBL/GenBank/DDBJ databases">
        <title>Sequencing the genomes of 1000 actinobacteria strains.</title>
        <authorList>
            <person name="Klenk H.-P."/>
        </authorList>
    </citation>
    <scope>NUCLEOTIDE SEQUENCE [LARGE SCALE GENOMIC DNA]</scope>
    <source>
        <strain evidence="7 8">DSM 44320</strain>
    </source>
</reference>
<dbReference type="SUPFAM" id="SSF48498">
    <property type="entry name" value="Tetracyclin repressor-like, C-terminal domain"/>
    <property type="match status" value="1"/>
</dbReference>
<dbReference type="SUPFAM" id="SSF46689">
    <property type="entry name" value="Homeodomain-like"/>
    <property type="match status" value="1"/>
</dbReference>
<comment type="caution">
    <text evidence="7">The sequence shown here is derived from an EMBL/GenBank/DDBJ whole genome shotgun (WGS) entry which is preliminary data.</text>
</comment>
<dbReference type="InterPro" id="IPR036271">
    <property type="entry name" value="Tet_transcr_reg_TetR-rel_C_sf"/>
</dbReference>
<evidence type="ECO:0000259" key="6">
    <source>
        <dbReference type="PROSITE" id="PS50977"/>
    </source>
</evidence>
<evidence type="ECO:0000256" key="5">
    <source>
        <dbReference type="SAM" id="MobiDB-lite"/>
    </source>
</evidence>
<keyword evidence="1" id="KW-0805">Transcription regulation</keyword>
<dbReference type="GeneID" id="95394797"/>
<dbReference type="RefSeq" id="WP_183659770.1">
    <property type="nucleotide sequence ID" value="NZ_BAAAXX010000025.1"/>
</dbReference>
<dbReference type="Gene3D" id="1.10.357.10">
    <property type="entry name" value="Tetracycline Repressor, domain 2"/>
    <property type="match status" value="1"/>
</dbReference>
<accession>A0A7W5VFN2</accession>
<dbReference type="InterPro" id="IPR001647">
    <property type="entry name" value="HTH_TetR"/>
</dbReference>
<keyword evidence="8" id="KW-1185">Reference proteome</keyword>
<keyword evidence="2 4" id="KW-0238">DNA-binding</keyword>
<feature type="region of interest" description="Disordered" evidence="5">
    <location>
        <begin position="1"/>
        <end position="22"/>
    </location>
</feature>
<gene>
    <name evidence="7" type="ORF">FHR33_008645</name>
</gene>
<dbReference type="GO" id="GO:0000976">
    <property type="term" value="F:transcription cis-regulatory region binding"/>
    <property type="evidence" value="ECO:0007669"/>
    <property type="project" value="TreeGrafter"/>
</dbReference>
<dbReference type="EMBL" id="JACIBV010000001">
    <property type="protein sequence ID" value="MBB3732785.1"/>
    <property type="molecule type" value="Genomic_DNA"/>
</dbReference>
<dbReference type="Pfam" id="PF00440">
    <property type="entry name" value="TetR_N"/>
    <property type="match status" value="1"/>
</dbReference>
<proteinExistence type="predicted"/>
<dbReference type="Pfam" id="PF02909">
    <property type="entry name" value="TetR_C_1"/>
    <property type="match status" value="1"/>
</dbReference>
<sequence>MATDKSAPLWERLERPAPAPRQTLSPQRIAMAAVAVADAEGLEAITMRRLATELGVAPMAPYRYVSGKDDLLELMVDHVYAGMRLPSGLGWRESLHALAVGTRELMLKHRWLAQLPPQAKLALTPSRMAVAEQSLIALDGLGLDPDMMMGIFRSVDAYVQGAMSYDSAVDEFMSEQSLSSGDELRTELAPLMAWHMRTGHYPTYEHYLRTATRKDDRQWQFDLGLNCLLDGIAARLNI</sequence>
<keyword evidence="3" id="KW-0804">Transcription</keyword>
<dbReference type="PANTHER" id="PTHR30055">
    <property type="entry name" value="HTH-TYPE TRANSCRIPTIONAL REGULATOR RUTR"/>
    <property type="match status" value="1"/>
</dbReference>
<dbReference type="PANTHER" id="PTHR30055:SF151">
    <property type="entry name" value="TRANSCRIPTIONAL REGULATORY PROTEIN"/>
    <property type="match status" value="1"/>
</dbReference>
<dbReference type="Gene3D" id="1.10.10.60">
    <property type="entry name" value="Homeodomain-like"/>
    <property type="match status" value="1"/>
</dbReference>
<dbReference type="GO" id="GO:0045892">
    <property type="term" value="P:negative regulation of DNA-templated transcription"/>
    <property type="evidence" value="ECO:0007669"/>
    <property type="project" value="InterPro"/>
</dbReference>
<dbReference type="InterPro" id="IPR050109">
    <property type="entry name" value="HTH-type_TetR-like_transc_reg"/>
</dbReference>
<evidence type="ECO:0000256" key="4">
    <source>
        <dbReference type="PROSITE-ProRule" id="PRU00335"/>
    </source>
</evidence>
<evidence type="ECO:0000256" key="1">
    <source>
        <dbReference type="ARBA" id="ARBA00023015"/>
    </source>
</evidence>
<dbReference type="PROSITE" id="PS50977">
    <property type="entry name" value="HTH_TETR_2"/>
    <property type="match status" value="1"/>
</dbReference>